<evidence type="ECO:0000256" key="2">
    <source>
        <dbReference type="ARBA" id="ARBA00022723"/>
    </source>
</evidence>
<keyword evidence="5" id="KW-0411">Iron-sulfur</keyword>
<dbReference type="EMBL" id="JASZZN010000003">
    <property type="protein sequence ID" value="MDM4014864.1"/>
    <property type="molecule type" value="Genomic_DNA"/>
</dbReference>
<keyword evidence="1" id="KW-0004">4Fe-4S</keyword>
<evidence type="ECO:0000313" key="7">
    <source>
        <dbReference type="Proteomes" id="UP001239462"/>
    </source>
</evidence>
<accession>A0ABT7PEE2</accession>
<evidence type="ECO:0000313" key="6">
    <source>
        <dbReference type="EMBL" id="MDM4014864.1"/>
    </source>
</evidence>
<dbReference type="Proteomes" id="UP001239462">
    <property type="component" value="Unassembled WGS sequence"/>
</dbReference>
<proteinExistence type="predicted"/>
<keyword evidence="2" id="KW-0479">Metal-binding</keyword>
<name>A0ABT7PEE2_9BACT</name>
<dbReference type="PANTHER" id="PTHR43498:SF1">
    <property type="entry name" value="COB--COM HETERODISULFIDE REDUCTASE IRON-SULFUR SUBUNIT A"/>
    <property type="match status" value="1"/>
</dbReference>
<comment type="caution">
    <text evidence="6">The sequence shown here is derived from an EMBL/GenBank/DDBJ whole genome shotgun (WGS) entry which is preliminary data.</text>
</comment>
<gene>
    <name evidence="6" type="ORF">QTN89_05435</name>
</gene>
<sequence>MSNCKRRTFLRIIGGVGLTSALAPDYALGLGQQYSDGILVEASSFASFGGWKLDTQHFQQMGGCYLLAHGLGEPVKDATTTVNVHESGRYYVWVRTRDWCPGEWTSPGRFRLRIGNETLDTEFGVENEDWNWQAGGAIEIQSAGSIEIALKDLTGFAGRCDAIFLSKEPQPSLPSDNLIDLAQWKDELSGRSNKKVEESDFDVVIVGGGMSGCGAALAARQQGLRVALIQDRPLFGGNASEEVRVHTLGIHGPSTKILRQIDTEHYPNGSSLAIKDQAKRERTMAESGVDLFAGHIACGLAKDDSRIDSVEARDVQSGIIHRFRAPVFIDATGDGWLGYWAGASFREGRESCDEFNEAWEKHGDLWSPKVADRRVMGASVLWNAERVQRRVAFPDVPWAAPVAKRHEATAGEWYWEYSDNDLDQVADAEQIRDHMFRAIYGAFANAKKHPKNATWKLKFVAHVAGKRESRRLIGDYLYTMKDASERRQFPDAVVVERRDIDTHYQRKLKGADEDFLSTALFYKTGGDYFVPFRSLYSKDIENLMMAGRCFSCSHIGLAGPRVMNTCAQMGVATGFAAALCKQHGATPREVGQRHIAELQRLIGIEVQTV</sequence>
<dbReference type="RefSeq" id="WP_289162483.1">
    <property type="nucleotide sequence ID" value="NZ_JASZZN010000003.1"/>
</dbReference>
<evidence type="ECO:0000256" key="5">
    <source>
        <dbReference type="ARBA" id="ARBA00023014"/>
    </source>
</evidence>
<dbReference type="PANTHER" id="PTHR43498">
    <property type="entry name" value="FERREDOXIN:COB-COM HETERODISULFIDE REDUCTASE SUBUNIT A"/>
    <property type="match status" value="1"/>
</dbReference>
<protein>
    <submittedName>
        <fullName evidence="6">FAD-dependent oxidoreductase</fullName>
    </submittedName>
</protein>
<evidence type="ECO:0000256" key="3">
    <source>
        <dbReference type="ARBA" id="ARBA00023002"/>
    </source>
</evidence>
<keyword evidence="3" id="KW-0560">Oxidoreductase</keyword>
<dbReference type="InterPro" id="IPR039650">
    <property type="entry name" value="HdrA-like"/>
</dbReference>
<reference evidence="6 7" key="1">
    <citation type="submission" date="2023-06" db="EMBL/GenBank/DDBJ databases">
        <title>Roseiconus lacunae JC819 isolated from Gulf of Mannar region, Tamil Nadu.</title>
        <authorList>
            <person name="Pk S."/>
            <person name="Ch S."/>
            <person name="Ch V.R."/>
        </authorList>
    </citation>
    <scope>NUCLEOTIDE SEQUENCE [LARGE SCALE GENOMIC DNA]</scope>
    <source>
        <strain evidence="6 7">JC819</strain>
    </source>
</reference>
<keyword evidence="4" id="KW-0408">Iron</keyword>
<evidence type="ECO:0000256" key="1">
    <source>
        <dbReference type="ARBA" id="ARBA00022485"/>
    </source>
</evidence>
<dbReference type="InterPro" id="IPR036188">
    <property type="entry name" value="FAD/NAD-bd_sf"/>
</dbReference>
<keyword evidence="7" id="KW-1185">Reference proteome</keyword>
<dbReference type="Pfam" id="PF12831">
    <property type="entry name" value="FAD_oxidored"/>
    <property type="match status" value="1"/>
</dbReference>
<organism evidence="6 7">
    <name type="scientific">Roseiconus lacunae</name>
    <dbReference type="NCBI Taxonomy" id="2605694"/>
    <lineage>
        <taxon>Bacteria</taxon>
        <taxon>Pseudomonadati</taxon>
        <taxon>Planctomycetota</taxon>
        <taxon>Planctomycetia</taxon>
        <taxon>Pirellulales</taxon>
        <taxon>Pirellulaceae</taxon>
        <taxon>Roseiconus</taxon>
    </lineage>
</organism>
<evidence type="ECO:0000256" key="4">
    <source>
        <dbReference type="ARBA" id="ARBA00023004"/>
    </source>
</evidence>
<dbReference type="SUPFAM" id="SSF51905">
    <property type="entry name" value="FAD/NAD(P)-binding domain"/>
    <property type="match status" value="1"/>
</dbReference>
<dbReference type="Gene3D" id="3.50.50.60">
    <property type="entry name" value="FAD/NAD(P)-binding domain"/>
    <property type="match status" value="1"/>
</dbReference>